<gene>
    <name evidence="1" type="ORF">H8B21_13565</name>
</gene>
<dbReference type="Gene3D" id="3.30.300.20">
    <property type="match status" value="1"/>
</dbReference>
<organism evidence="1 2">
    <name type="scientific">Sphingobacterium chuzhouense</name>
    <dbReference type="NCBI Taxonomy" id="1742264"/>
    <lineage>
        <taxon>Bacteria</taxon>
        <taxon>Pseudomonadati</taxon>
        <taxon>Bacteroidota</taxon>
        <taxon>Sphingobacteriia</taxon>
        <taxon>Sphingobacteriales</taxon>
        <taxon>Sphingobacteriaceae</taxon>
        <taxon>Sphingobacterium</taxon>
    </lineage>
</organism>
<accession>A0ABR7XU77</accession>
<comment type="caution">
    <text evidence="1">The sequence shown here is derived from an EMBL/GenBank/DDBJ whole genome shotgun (WGS) entry which is preliminary data.</text>
</comment>
<dbReference type="Pfam" id="PF02566">
    <property type="entry name" value="OsmC"/>
    <property type="match status" value="1"/>
</dbReference>
<dbReference type="InterPro" id="IPR036102">
    <property type="entry name" value="OsmC/Ohrsf"/>
</dbReference>
<sequence>MQKQHHYKATVLWTGNLGTGTENYRSYERSYEIIIENKPNILGSSDPAFRGEKNKHNPEDFLITSLSSCHMLWYLHFCSDAGVGVIDYVDNATGIMVESSNGSGQFAEVILYPTVTVKEPTMVHKAIELHRKANEYCFIANSVNFPVKHNPTIIVK</sequence>
<evidence type="ECO:0000313" key="1">
    <source>
        <dbReference type="EMBL" id="MBD1422600.1"/>
    </source>
</evidence>
<dbReference type="InterPro" id="IPR052707">
    <property type="entry name" value="OsmC_Ohr_Peroxiredoxin"/>
</dbReference>
<dbReference type="PANTHER" id="PTHR42830:SF2">
    <property type="entry name" value="OSMC_OHR FAMILY PROTEIN"/>
    <property type="match status" value="1"/>
</dbReference>
<dbReference type="PANTHER" id="PTHR42830">
    <property type="entry name" value="OSMOTICALLY INDUCIBLE FAMILY PROTEIN"/>
    <property type="match status" value="1"/>
</dbReference>
<dbReference type="Proteomes" id="UP000651112">
    <property type="component" value="Unassembled WGS sequence"/>
</dbReference>
<evidence type="ECO:0000313" key="2">
    <source>
        <dbReference type="Proteomes" id="UP000651112"/>
    </source>
</evidence>
<dbReference type="SUPFAM" id="SSF82784">
    <property type="entry name" value="OsmC-like"/>
    <property type="match status" value="1"/>
</dbReference>
<name>A0ABR7XU77_9SPHI</name>
<dbReference type="EMBL" id="JACNYL010000003">
    <property type="protein sequence ID" value="MBD1422600.1"/>
    <property type="molecule type" value="Genomic_DNA"/>
</dbReference>
<dbReference type="InterPro" id="IPR015946">
    <property type="entry name" value="KH_dom-like_a/b"/>
</dbReference>
<dbReference type="InterPro" id="IPR003718">
    <property type="entry name" value="OsmC/Ohr_fam"/>
</dbReference>
<proteinExistence type="predicted"/>
<dbReference type="RefSeq" id="WP_190314312.1">
    <property type="nucleotide sequence ID" value="NZ_JACNYL010000003.1"/>
</dbReference>
<protein>
    <submittedName>
        <fullName evidence="1">OsmC family protein</fullName>
    </submittedName>
</protein>
<reference evidence="1 2" key="1">
    <citation type="submission" date="2020-08" db="EMBL/GenBank/DDBJ databases">
        <title>Sphingobacterium sp. DN00404 isolated from aquaculture water.</title>
        <authorList>
            <person name="Zhang M."/>
        </authorList>
    </citation>
    <scope>NUCLEOTIDE SEQUENCE [LARGE SCALE GENOMIC DNA]</scope>
    <source>
        <strain evidence="1 2">KCTC 42746</strain>
    </source>
</reference>
<keyword evidence="2" id="KW-1185">Reference proteome</keyword>